<organism evidence="4 5">
    <name type="scientific">Cylindrotheca closterium</name>
    <dbReference type="NCBI Taxonomy" id="2856"/>
    <lineage>
        <taxon>Eukaryota</taxon>
        <taxon>Sar</taxon>
        <taxon>Stramenopiles</taxon>
        <taxon>Ochrophyta</taxon>
        <taxon>Bacillariophyta</taxon>
        <taxon>Bacillariophyceae</taxon>
        <taxon>Bacillariophycidae</taxon>
        <taxon>Bacillariales</taxon>
        <taxon>Bacillariaceae</taxon>
        <taxon>Cylindrotheca</taxon>
    </lineage>
</organism>
<evidence type="ECO:0000313" key="5">
    <source>
        <dbReference type="Proteomes" id="UP001295423"/>
    </source>
</evidence>
<comment type="caution">
    <text evidence="4">The sequence shown here is derived from an EMBL/GenBank/DDBJ whole genome shotgun (WGS) entry which is preliminary data.</text>
</comment>
<proteinExistence type="inferred from homology"/>
<dbReference type="InterPro" id="IPR036126">
    <property type="entry name" value="TBCA_sf"/>
</dbReference>
<dbReference type="GO" id="GO:0007021">
    <property type="term" value="P:tubulin complex assembly"/>
    <property type="evidence" value="ECO:0007669"/>
    <property type="project" value="UniProtKB-UniRule"/>
</dbReference>
<dbReference type="Pfam" id="PF02970">
    <property type="entry name" value="TBCA"/>
    <property type="match status" value="1"/>
</dbReference>
<dbReference type="SUPFAM" id="SSF46988">
    <property type="entry name" value="Tubulin chaperone cofactor A"/>
    <property type="match status" value="1"/>
</dbReference>
<dbReference type="PANTHER" id="PTHR21500">
    <property type="entry name" value="TUBULIN-SPECIFIC CHAPERONE A"/>
    <property type="match status" value="1"/>
</dbReference>
<evidence type="ECO:0000256" key="1">
    <source>
        <dbReference type="ARBA" id="ARBA00006806"/>
    </source>
</evidence>
<comment type="subcellular location">
    <subcellularLocation>
        <location evidence="3">Cytoplasm</location>
        <location evidence="3">Cytoskeleton</location>
    </subcellularLocation>
</comment>
<keyword evidence="2 3" id="KW-0143">Chaperone</keyword>
<dbReference type="GO" id="GO:0005829">
    <property type="term" value="C:cytosol"/>
    <property type="evidence" value="ECO:0007669"/>
    <property type="project" value="TreeGrafter"/>
</dbReference>
<sequence length="134" mass="15534">MPRSQAPNPERQLMIKTKACQRLIKEVDYYHKEVKENEAKLEDMKSANRDPYDIKKFQEVLDESYMMVPDSKNRLQKSLQDLAAFLDGSDAAAVAPSQWYREAKELLKTVELLHDAENDLKETDLTGIIENEVF</sequence>
<evidence type="ECO:0000313" key="4">
    <source>
        <dbReference type="EMBL" id="CAJ1948156.1"/>
    </source>
</evidence>
<dbReference type="AlphaFoldDB" id="A0AAD2FP47"/>
<evidence type="ECO:0000256" key="3">
    <source>
        <dbReference type="RuleBase" id="RU364030"/>
    </source>
</evidence>
<comment type="subunit">
    <text evidence="3">Supercomplex made of cofactors A to E. Cofactors A and D function by capturing and stabilizing tubulin in a quasi-native conformation. Cofactor E binds to the cofactor D-tubulin complex; interaction with cofactor C then causes the release of tubulin polypeptides that are committed to the native state.</text>
</comment>
<dbReference type="GO" id="GO:0007023">
    <property type="term" value="P:post-chaperonin tubulin folding pathway"/>
    <property type="evidence" value="ECO:0007669"/>
    <property type="project" value="UniProtKB-UniRule"/>
</dbReference>
<dbReference type="PANTHER" id="PTHR21500:SF0">
    <property type="entry name" value="TUBULIN-SPECIFIC CHAPERONE A"/>
    <property type="match status" value="1"/>
</dbReference>
<evidence type="ECO:0000256" key="2">
    <source>
        <dbReference type="ARBA" id="ARBA00023186"/>
    </source>
</evidence>
<keyword evidence="3" id="KW-0493">Microtubule</keyword>
<reference evidence="4" key="1">
    <citation type="submission" date="2023-08" db="EMBL/GenBank/DDBJ databases">
        <authorList>
            <person name="Audoor S."/>
            <person name="Bilcke G."/>
        </authorList>
    </citation>
    <scope>NUCLEOTIDE SEQUENCE</scope>
</reference>
<keyword evidence="5" id="KW-1185">Reference proteome</keyword>
<protein>
    <recommendedName>
        <fullName evidence="3">Tubulin-specific chaperone A</fullName>
    </recommendedName>
</protein>
<dbReference type="GO" id="GO:0005874">
    <property type="term" value="C:microtubule"/>
    <property type="evidence" value="ECO:0007669"/>
    <property type="project" value="UniProtKB-KW"/>
</dbReference>
<name>A0AAD2FP47_9STRA</name>
<dbReference type="Proteomes" id="UP001295423">
    <property type="component" value="Unassembled WGS sequence"/>
</dbReference>
<keyword evidence="3" id="KW-0963">Cytoplasm</keyword>
<accession>A0AAD2FP47</accession>
<dbReference type="GO" id="GO:0048487">
    <property type="term" value="F:beta-tubulin binding"/>
    <property type="evidence" value="ECO:0007669"/>
    <property type="project" value="InterPro"/>
</dbReference>
<dbReference type="EMBL" id="CAKOGP040001743">
    <property type="protein sequence ID" value="CAJ1948156.1"/>
    <property type="molecule type" value="Genomic_DNA"/>
</dbReference>
<keyword evidence="3" id="KW-0206">Cytoskeleton</keyword>
<dbReference type="Gene3D" id="1.20.58.90">
    <property type="match status" value="1"/>
</dbReference>
<dbReference type="InterPro" id="IPR004226">
    <property type="entry name" value="TBCA"/>
</dbReference>
<comment type="similarity">
    <text evidence="1 3">Belongs to the TBCA family.</text>
</comment>
<gene>
    <name evidence="4" type="ORF">CYCCA115_LOCUS11484</name>
</gene>